<dbReference type="AlphaFoldDB" id="A0A8S1M1X3"/>
<evidence type="ECO:0000313" key="2">
    <source>
        <dbReference type="Proteomes" id="UP000688137"/>
    </source>
</evidence>
<evidence type="ECO:0000313" key="1">
    <source>
        <dbReference type="EMBL" id="CAD8072285.1"/>
    </source>
</evidence>
<keyword evidence="2" id="KW-1185">Reference proteome</keyword>
<proteinExistence type="predicted"/>
<comment type="caution">
    <text evidence="1">The sequence shown here is derived from an EMBL/GenBank/DDBJ whole genome shotgun (WGS) entry which is preliminary data.</text>
</comment>
<gene>
    <name evidence="1" type="ORF">PPRIM_AZ9-3.1.T0490047</name>
</gene>
<sequence length="189" mass="22050">MEISNINDLSELIKEKQKVYTFRKLELKDAKDIQLLMAKSFVSDNEGMKILQVTEEDLNTEFNLKQYQWMIQENLSFGAFHGNQLVCACLTYDLSSNNDLYYEGPEPSEAMSEIQELVGFLLGEYAYTKSMEDKEIAYLSHLATKADPFSSFMCLFVSGRMQKTRFHINDLQSLTYRYLKKHLKNFQKV</sequence>
<dbReference type="Proteomes" id="UP000688137">
    <property type="component" value="Unassembled WGS sequence"/>
</dbReference>
<reference evidence="1" key="1">
    <citation type="submission" date="2021-01" db="EMBL/GenBank/DDBJ databases">
        <authorList>
            <consortium name="Genoscope - CEA"/>
            <person name="William W."/>
        </authorList>
    </citation>
    <scope>NUCLEOTIDE SEQUENCE</scope>
</reference>
<protein>
    <submittedName>
        <fullName evidence="1">Uncharacterized protein</fullName>
    </submittedName>
</protein>
<name>A0A8S1M1X3_PARPR</name>
<dbReference type="EMBL" id="CAJJDM010000049">
    <property type="protein sequence ID" value="CAD8072285.1"/>
    <property type="molecule type" value="Genomic_DNA"/>
</dbReference>
<accession>A0A8S1M1X3</accession>
<organism evidence="1 2">
    <name type="scientific">Paramecium primaurelia</name>
    <dbReference type="NCBI Taxonomy" id="5886"/>
    <lineage>
        <taxon>Eukaryota</taxon>
        <taxon>Sar</taxon>
        <taxon>Alveolata</taxon>
        <taxon>Ciliophora</taxon>
        <taxon>Intramacronucleata</taxon>
        <taxon>Oligohymenophorea</taxon>
        <taxon>Peniculida</taxon>
        <taxon>Parameciidae</taxon>
        <taxon>Paramecium</taxon>
    </lineage>
</organism>